<dbReference type="InterPro" id="IPR036890">
    <property type="entry name" value="HATPase_C_sf"/>
</dbReference>
<evidence type="ECO:0000313" key="7">
    <source>
        <dbReference type="EMBL" id="AKJ02816.1"/>
    </source>
</evidence>
<feature type="domain" description="Response regulatory" evidence="6">
    <location>
        <begin position="404"/>
        <end position="515"/>
    </location>
</feature>
<dbReference type="InterPro" id="IPR003661">
    <property type="entry name" value="HisK_dim/P_dom"/>
</dbReference>
<gene>
    <name evidence="7" type="ORF">AA314_04442</name>
    <name evidence="8" type="ORF">ATI61_11310</name>
</gene>
<evidence type="ECO:0000256" key="4">
    <source>
        <dbReference type="PROSITE-ProRule" id="PRU00169"/>
    </source>
</evidence>
<dbReference type="SUPFAM" id="SSF55874">
    <property type="entry name" value="ATPase domain of HSP90 chaperone/DNA topoisomerase II/histidine kinase"/>
    <property type="match status" value="1"/>
</dbReference>
<keyword evidence="10" id="KW-1185">Reference proteome</keyword>
<dbReference type="Pfam" id="PF00512">
    <property type="entry name" value="HisKA"/>
    <property type="match status" value="1"/>
</dbReference>
<dbReference type="InterPro" id="IPR003594">
    <property type="entry name" value="HATPase_dom"/>
</dbReference>
<dbReference type="AlphaFoldDB" id="A0AAC8Q8G8"/>
<dbReference type="RefSeq" id="WP_047857049.1">
    <property type="nucleotide sequence ID" value="NZ_CP011509.1"/>
</dbReference>
<keyword evidence="3 4" id="KW-0597">Phosphoprotein</keyword>
<comment type="caution">
    <text evidence="4">Lacks conserved residue(s) required for the propagation of feature annotation.</text>
</comment>
<dbReference type="SMART" id="SM00388">
    <property type="entry name" value="HisKA"/>
    <property type="match status" value="1"/>
</dbReference>
<dbReference type="InterPro" id="IPR004358">
    <property type="entry name" value="Sig_transdc_His_kin-like_C"/>
</dbReference>
<feature type="modified residue" description="4-aspartylphosphate" evidence="4">
    <location>
        <position position="322"/>
    </location>
</feature>
<evidence type="ECO:0000259" key="5">
    <source>
        <dbReference type="PROSITE" id="PS50109"/>
    </source>
</evidence>
<reference evidence="7 9" key="1">
    <citation type="submission" date="2015-05" db="EMBL/GenBank/DDBJ databases">
        <title>Genome assembly of Archangium gephyra DSM 2261.</title>
        <authorList>
            <person name="Sharma G."/>
            <person name="Subramanian S."/>
        </authorList>
    </citation>
    <scope>NUCLEOTIDE SEQUENCE [LARGE SCALE GENOMIC DNA]</scope>
    <source>
        <strain evidence="7 9">DSM 2261</strain>
    </source>
</reference>
<dbReference type="KEGG" id="age:AA314_04442"/>
<evidence type="ECO:0000259" key="6">
    <source>
        <dbReference type="PROSITE" id="PS50110"/>
    </source>
</evidence>
<dbReference type="SMART" id="SM00448">
    <property type="entry name" value="REC"/>
    <property type="match status" value="2"/>
</dbReference>
<evidence type="ECO:0000313" key="10">
    <source>
        <dbReference type="Proteomes" id="UP000256345"/>
    </source>
</evidence>
<sequence>MDIPVPLAHLLQALEAGDLPAAKAAAAELQRTSAGSTQLAAEVLHELRQPLLGVKAYTQMLSEEIGTRGPLRQMLAQVERMEQIISDFTRLASERPAPQQAVSLVTHVQAAARAFGLNPDSARVTLQVEAPEDLTVQGNGRLLEQLTLNLLNNARDAVSGPGRVKVVLAREGTSPVMYVADWGPGVSESVRHRLFEPYVTGNKRGTGLGLAVCRRIAQEHHARLELVPSSVLVDQPAPTTVFRVLFPAPGAVPGASASPNPGAASPAPAPARRRLLVVDDEEIIRSVFKDLMGRECEVLEAATAEEGLEQLKRGPVDLIVTDKNLPGLSGLELAQQARRLDPSSRVILMTGYPSLVTAQQALELGLLDYLLKPFDDIREVRTKLREALTQAVPTRRALPGASRRVDVLEENPASAHRLAEALALLGLEARVLTDAPTEPAAEPPAAVVVSWELPGAYGRQALELARKLGQGAPFVVLAGYLSQDMVLEALRAGASGCLSRDMDARELGHELSRLLGRPLAA</sequence>
<organism evidence="7 9">
    <name type="scientific">Archangium gephyra</name>
    <dbReference type="NCBI Taxonomy" id="48"/>
    <lineage>
        <taxon>Bacteria</taxon>
        <taxon>Pseudomonadati</taxon>
        <taxon>Myxococcota</taxon>
        <taxon>Myxococcia</taxon>
        <taxon>Myxococcales</taxon>
        <taxon>Cystobacterineae</taxon>
        <taxon>Archangiaceae</taxon>
        <taxon>Archangium</taxon>
    </lineage>
</organism>
<accession>A0AAC8Q8G8</accession>
<evidence type="ECO:0000256" key="1">
    <source>
        <dbReference type="ARBA" id="ARBA00000085"/>
    </source>
</evidence>
<dbReference type="EMBL" id="QUMU01000013">
    <property type="protein sequence ID" value="REG24947.1"/>
    <property type="molecule type" value="Genomic_DNA"/>
</dbReference>
<dbReference type="Gene3D" id="3.30.565.10">
    <property type="entry name" value="Histidine kinase-like ATPase, C-terminal domain"/>
    <property type="match status" value="1"/>
</dbReference>
<comment type="catalytic activity">
    <reaction evidence="1">
        <text>ATP + protein L-histidine = ADP + protein N-phospho-L-histidine.</text>
        <dbReference type="EC" id="2.7.13.3"/>
    </reaction>
</comment>
<dbReference type="PROSITE" id="PS50110">
    <property type="entry name" value="RESPONSE_REGULATORY"/>
    <property type="match status" value="2"/>
</dbReference>
<dbReference type="SUPFAM" id="SSF52172">
    <property type="entry name" value="CheY-like"/>
    <property type="match status" value="2"/>
</dbReference>
<dbReference type="SMART" id="SM00387">
    <property type="entry name" value="HATPase_c"/>
    <property type="match status" value="1"/>
</dbReference>
<evidence type="ECO:0000313" key="9">
    <source>
        <dbReference type="Proteomes" id="UP000035579"/>
    </source>
</evidence>
<protein>
    <recommendedName>
        <fullName evidence="2">histidine kinase</fullName>
        <ecNumber evidence="2">2.7.13.3</ecNumber>
    </recommendedName>
</protein>
<dbReference type="GO" id="GO:0000155">
    <property type="term" value="F:phosphorelay sensor kinase activity"/>
    <property type="evidence" value="ECO:0007669"/>
    <property type="project" value="InterPro"/>
</dbReference>
<evidence type="ECO:0000256" key="2">
    <source>
        <dbReference type="ARBA" id="ARBA00012438"/>
    </source>
</evidence>
<feature type="domain" description="Histidine kinase" evidence="5">
    <location>
        <begin position="42"/>
        <end position="250"/>
    </location>
</feature>
<dbReference type="InterPro" id="IPR001789">
    <property type="entry name" value="Sig_transdc_resp-reg_receiver"/>
</dbReference>
<dbReference type="PANTHER" id="PTHR43547">
    <property type="entry name" value="TWO-COMPONENT HISTIDINE KINASE"/>
    <property type="match status" value="1"/>
</dbReference>
<dbReference type="Gene3D" id="3.40.50.2300">
    <property type="match status" value="2"/>
</dbReference>
<reference evidence="8 10" key="2">
    <citation type="submission" date="2018-08" db="EMBL/GenBank/DDBJ databases">
        <title>Genomic Encyclopedia of Archaeal and Bacterial Type Strains, Phase II (KMG-II): from individual species to whole genera.</title>
        <authorList>
            <person name="Goeker M."/>
        </authorList>
    </citation>
    <scope>NUCLEOTIDE SEQUENCE [LARGE SCALE GENOMIC DNA]</scope>
    <source>
        <strain evidence="8 10">DSM 2261</strain>
    </source>
</reference>
<dbReference type="PRINTS" id="PR00344">
    <property type="entry name" value="BCTRLSENSOR"/>
</dbReference>
<dbReference type="EMBL" id="CP011509">
    <property type="protein sequence ID" value="AKJ02816.1"/>
    <property type="molecule type" value="Genomic_DNA"/>
</dbReference>
<dbReference type="Pfam" id="PF00072">
    <property type="entry name" value="Response_reg"/>
    <property type="match status" value="1"/>
</dbReference>
<dbReference type="InterPro" id="IPR011006">
    <property type="entry name" value="CheY-like_superfamily"/>
</dbReference>
<dbReference type="InterPro" id="IPR005467">
    <property type="entry name" value="His_kinase_dom"/>
</dbReference>
<proteinExistence type="predicted"/>
<evidence type="ECO:0000256" key="3">
    <source>
        <dbReference type="ARBA" id="ARBA00022553"/>
    </source>
</evidence>
<dbReference type="PROSITE" id="PS50109">
    <property type="entry name" value="HIS_KIN"/>
    <property type="match status" value="1"/>
</dbReference>
<feature type="domain" description="Response regulatory" evidence="6">
    <location>
        <begin position="274"/>
        <end position="387"/>
    </location>
</feature>
<dbReference type="EC" id="2.7.13.3" evidence="2"/>
<dbReference type="PANTHER" id="PTHR43547:SF2">
    <property type="entry name" value="HYBRID SIGNAL TRANSDUCTION HISTIDINE KINASE C"/>
    <property type="match status" value="1"/>
</dbReference>
<dbReference type="Pfam" id="PF02518">
    <property type="entry name" value="HATPase_c"/>
    <property type="match status" value="1"/>
</dbReference>
<evidence type="ECO:0000313" key="8">
    <source>
        <dbReference type="EMBL" id="REG24947.1"/>
    </source>
</evidence>
<keyword evidence="7" id="KW-0808">Transferase</keyword>
<dbReference type="Proteomes" id="UP000256345">
    <property type="component" value="Unassembled WGS sequence"/>
</dbReference>
<dbReference type="Gene3D" id="1.10.287.130">
    <property type="match status" value="1"/>
</dbReference>
<keyword evidence="7" id="KW-0418">Kinase</keyword>
<dbReference type="Proteomes" id="UP000035579">
    <property type="component" value="Chromosome"/>
</dbReference>
<dbReference type="CDD" id="cd00082">
    <property type="entry name" value="HisKA"/>
    <property type="match status" value="1"/>
</dbReference>
<dbReference type="InterPro" id="IPR036097">
    <property type="entry name" value="HisK_dim/P_sf"/>
</dbReference>
<dbReference type="SUPFAM" id="SSF47384">
    <property type="entry name" value="Homodimeric domain of signal transducing histidine kinase"/>
    <property type="match status" value="1"/>
</dbReference>
<name>A0AAC8Q8G8_9BACT</name>